<dbReference type="Gene3D" id="3.90.550.10">
    <property type="entry name" value="Spore Coat Polysaccharide Biosynthesis Protein SpsA, Chain A"/>
    <property type="match status" value="1"/>
</dbReference>
<dbReference type="Proteomes" id="UP000762271">
    <property type="component" value="Unassembled WGS sequence"/>
</dbReference>
<evidence type="ECO:0000313" key="2">
    <source>
        <dbReference type="Proteomes" id="UP000762271"/>
    </source>
</evidence>
<dbReference type="PANTHER" id="PTHR35105:SF2">
    <property type="entry name" value="PROTEIN CDI"/>
    <property type="match status" value="1"/>
</dbReference>
<comment type="caution">
    <text evidence="1">The sequence shown here is derived from an EMBL/GenBank/DDBJ whole genome shotgun (WGS) entry which is preliminary data.</text>
</comment>
<protein>
    <submittedName>
        <fullName evidence="1">Glycosyltransferase</fullName>
    </submittedName>
</protein>
<sequence>MIDKITLTVGFDQRESIAFHVFCQSVIDKATKPVQFIPLAENISGLYKETHTDGSNQFIYSRFLTPYLMNFDGWAIFADGDMVCMADIAELWSLKDESKAVCVVQHDYKTKAARKYLGNINQDYPRKNWSSLILWNCSHPANQILTPEFISSKPGSFLHRFSWLSDDLIGNLDPQWNWLAIEYEENPQAKLVHYTLGTPCFKDYANESMSQYWHDVNSRVNEGFDF</sequence>
<dbReference type="EMBL" id="JAANGI010000001">
    <property type="protein sequence ID" value="MBT8591644.1"/>
    <property type="molecule type" value="Genomic_DNA"/>
</dbReference>
<evidence type="ECO:0000313" key="1">
    <source>
        <dbReference type="EMBL" id="MBT8591644.1"/>
    </source>
</evidence>
<dbReference type="KEGG" id="poh:DPM16_00710"/>
<dbReference type="PANTHER" id="PTHR35105">
    <property type="entry name" value="EXPRESSED PROTEIN"/>
    <property type="match status" value="1"/>
</dbReference>
<dbReference type="AlphaFoldDB" id="A0AAE3CI58"/>
<name>A0AAE3CI58_9BURK</name>
<proteinExistence type="predicted"/>
<organism evidence="1 2">
    <name type="scientific">Polynucleobacter paneuropaeus</name>
    <dbReference type="NCBI Taxonomy" id="2527775"/>
    <lineage>
        <taxon>Bacteria</taxon>
        <taxon>Pseudomonadati</taxon>
        <taxon>Pseudomonadota</taxon>
        <taxon>Betaproteobacteria</taxon>
        <taxon>Burkholderiales</taxon>
        <taxon>Burkholderiaceae</taxon>
        <taxon>Polynucleobacter</taxon>
    </lineage>
</organism>
<dbReference type="RefSeq" id="WP_112208727.1">
    <property type="nucleotide sequence ID" value="NZ_CP030086.1"/>
</dbReference>
<accession>A0AAE3CI58</accession>
<reference evidence="1" key="1">
    <citation type="journal article" date="2021" name="Genome Biol. Evol.">
        <title>Continental-Scale Gene Flow Prevents Allopatric Divergence of Pelagic Freshwater Bacteria.</title>
        <authorList>
            <person name="Hoetzinger M."/>
            <person name="Pitt A."/>
            <person name="Huemer A."/>
            <person name="Hahn M.W."/>
        </authorList>
    </citation>
    <scope>NUCLEOTIDE SEQUENCE</scope>
    <source>
        <strain evidence="1">AP-YLGG-20-G6</strain>
    </source>
</reference>
<dbReference type="GeneID" id="66831477"/>
<gene>
    <name evidence="1" type="ORF">G6693_06885</name>
</gene>
<dbReference type="InterPro" id="IPR029044">
    <property type="entry name" value="Nucleotide-diphossugar_trans"/>
</dbReference>
<dbReference type="SUPFAM" id="SSF53448">
    <property type="entry name" value="Nucleotide-diphospho-sugar transferases"/>
    <property type="match status" value="1"/>
</dbReference>